<keyword evidence="4" id="KW-1185">Reference proteome</keyword>
<organism evidence="3 4">
    <name type="scientific">Macrolepiota fuliginosa MF-IS2</name>
    <dbReference type="NCBI Taxonomy" id="1400762"/>
    <lineage>
        <taxon>Eukaryota</taxon>
        <taxon>Fungi</taxon>
        <taxon>Dikarya</taxon>
        <taxon>Basidiomycota</taxon>
        <taxon>Agaricomycotina</taxon>
        <taxon>Agaricomycetes</taxon>
        <taxon>Agaricomycetidae</taxon>
        <taxon>Agaricales</taxon>
        <taxon>Agaricineae</taxon>
        <taxon>Agaricaceae</taxon>
        <taxon>Macrolepiota</taxon>
    </lineage>
</organism>
<reference evidence="3" key="1">
    <citation type="submission" date="2020-11" db="EMBL/GenBank/DDBJ databases">
        <authorList>
            <consortium name="DOE Joint Genome Institute"/>
            <person name="Ahrendt S."/>
            <person name="Riley R."/>
            <person name="Andreopoulos W."/>
            <person name="Labutti K."/>
            <person name="Pangilinan J."/>
            <person name="Ruiz-Duenas F.J."/>
            <person name="Barrasa J.M."/>
            <person name="Sanchez-Garcia M."/>
            <person name="Camarero S."/>
            <person name="Miyauchi S."/>
            <person name="Serrano A."/>
            <person name="Linde D."/>
            <person name="Babiker R."/>
            <person name="Drula E."/>
            <person name="Ayuso-Fernandez I."/>
            <person name="Pacheco R."/>
            <person name="Padilla G."/>
            <person name="Ferreira P."/>
            <person name="Barriuso J."/>
            <person name="Kellner H."/>
            <person name="Castanera R."/>
            <person name="Alfaro M."/>
            <person name="Ramirez L."/>
            <person name="Pisabarro A.G."/>
            <person name="Kuo A."/>
            <person name="Tritt A."/>
            <person name="Lipzen A."/>
            <person name="He G."/>
            <person name="Yan M."/>
            <person name="Ng V."/>
            <person name="Cullen D."/>
            <person name="Martin F."/>
            <person name="Rosso M.-N."/>
            <person name="Henrissat B."/>
            <person name="Hibbett D."/>
            <person name="Martinez A.T."/>
            <person name="Grigoriev I.V."/>
        </authorList>
    </citation>
    <scope>NUCLEOTIDE SEQUENCE</scope>
    <source>
        <strain evidence="3">MF-IS2</strain>
    </source>
</reference>
<dbReference type="PANTHER" id="PTHR10039:SF5">
    <property type="entry name" value="NACHT DOMAIN-CONTAINING PROTEIN"/>
    <property type="match status" value="1"/>
</dbReference>
<name>A0A9P5X4W0_9AGAR</name>
<evidence type="ECO:0000256" key="1">
    <source>
        <dbReference type="ARBA" id="ARBA00022737"/>
    </source>
</evidence>
<evidence type="ECO:0000259" key="2">
    <source>
        <dbReference type="Pfam" id="PF24883"/>
    </source>
</evidence>
<keyword evidence="1" id="KW-0677">Repeat</keyword>
<protein>
    <recommendedName>
        <fullName evidence="2">Nephrocystin 3-like N-terminal domain-containing protein</fullName>
    </recommendedName>
</protein>
<dbReference type="AlphaFoldDB" id="A0A9P5X4W0"/>
<evidence type="ECO:0000313" key="3">
    <source>
        <dbReference type="EMBL" id="KAF9444619.1"/>
    </source>
</evidence>
<proteinExistence type="predicted"/>
<dbReference type="EMBL" id="MU151361">
    <property type="protein sequence ID" value="KAF9444619.1"/>
    <property type="molecule type" value="Genomic_DNA"/>
</dbReference>
<accession>A0A9P5X4W0</accession>
<sequence>MSIFSNAQNIVINNSQFTDVTMSGPSGIDILLERSIPDAAYNSSARHPPPTCFPGTREQCIEDIVHWATPTEGQNPPRIYWMKGPGGVGKSAVAQTCTEKVKALGGLGAGFFFSINGRDDHTRFFTSLAYQLSTEHSDYRDLIDRRIYYNKLLVSSTLASQFEALIAGPLQELENAGKGIGRRAVFIDGLDECKDQDAQCEIIEIIAESVREHTTPFCWAFFSRPEPHIEATFTTVDIAPLCRKTLLSISRDTDSEIDLYLRNGFRAVLLRHNLSLPASWPSDKEIQILVNGAAGLFIFAVTVLRFIRHAIMSGGDPKEALHTIIQSISGRHQILLANDDQRHPFAEMDSFYLLIMQRIPDEMLASAQLVLNHRGGIQSSLPTYLDSPKSGSGISATGFTQFCILKKLKMDPSLRIELAS</sequence>
<dbReference type="SUPFAM" id="SSF52540">
    <property type="entry name" value="P-loop containing nucleoside triphosphate hydrolases"/>
    <property type="match status" value="1"/>
</dbReference>
<dbReference type="InterPro" id="IPR056884">
    <property type="entry name" value="NPHP3-like_N"/>
</dbReference>
<dbReference type="Pfam" id="PF24883">
    <property type="entry name" value="NPHP3_N"/>
    <property type="match status" value="1"/>
</dbReference>
<gene>
    <name evidence="3" type="ORF">P691DRAFT_836338</name>
</gene>
<dbReference type="Gene3D" id="3.40.50.300">
    <property type="entry name" value="P-loop containing nucleotide triphosphate hydrolases"/>
    <property type="match status" value="1"/>
</dbReference>
<dbReference type="OrthoDB" id="5967843at2759"/>
<dbReference type="PANTHER" id="PTHR10039">
    <property type="entry name" value="AMELOGENIN"/>
    <property type="match status" value="1"/>
</dbReference>
<evidence type="ECO:0000313" key="4">
    <source>
        <dbReference type="Proteomes" id="UP000807342"/>
    </source>
</evidence>
<feature type="domain" description="Nephrocystin 3-like N-terminal" evidence="2">
    <location>
        <begin position="72"/>
        <end position="224"/>
    </location>
</feature>
<dbReference type="Proteomes" id="UP000807342">
    <property type="component" value="Unassembled WGS sequence"/>
</dbReference>
<dbReference type="InterPro" id="IPR027417">
    <property type="entry name" value="P-loop_NTPase"/>
</dbReference>
<comment type="caution">
    <text evidence="3">The sequence shown here is derived from an EMBL/GenBank/DDBJ whole genome shotgun (WGS) entry which is preliminary data.</text>
</comment>